<keyword evidence="2" id="KW-1185">Reference proteome</keyword>
<reference evidence="1" key="1">
    <citation type="journal article" date="2020" name="Nat. Commun.">
        <title>Large-scale genome sequencing of mycorrhizal fungi provides insights into the early evolution of symbiotic traits.</title>
        <authorList>
            <person name="Miyauchi S."/>
            <person name="Kiss E."/>
            <person name="Kuo A."/>
            <person name="Drula E."/>
            <person name="Kohler A."/>
            <person name="Sanchez-Garcia M."/>
            <person name="Morin E."/>
            <person name="Andreopoulos B."/>
            <person name="Barry K.W."/>
            <person name="Bonito G."/>
            <person name="Buee M."/>
            <person name="Carver A."/>
            <person name="Chen C."/>
            <person name="Cichocki N."/>
            <person name="Clum A."/>
            <person name="Culley D."/>
            <person name="Crous P.W."/>
            <person name="Fauchery L."/>
            <person name="Girlanda M."/>
            <person name="Hayes R.D."/>
            <person name="Keri Z."/>
            <person name="LaButti K."/>
            <person name="Lipzen A."/>
            <person name="Lombard V."/>
            <person name="Magnuson J."/>
            <person name="Maillard F."/>
            <person name="Murat C."/>
            <person name="Nolan M."/>
            <person name="Ohm R.A."/>
            <person name="Pangilinan J."/>
            <person name="Pereira M.F."/>
            <person name="Perotto S."/>
            <person name="Peter M."/>
            <person name="Pfister S."/>
            <person name="Riley R."/>
            <person name="Sitrit Y."/>
            <person name="Stielow J.B."/>
            <person name="Szollosi G."/>
            <person name="Zifcakova L."/>
            <person name="Stursova M."/>
            <person name="Spatafora J.W."/>
            <person name="Tedersoo L."/>
            <person name="Vaario L.M."/>
            <person name="Yamada A."/>
            <person name="Yan M."/>
            <person name="Wang P."/>
            <person name="Xu J."/>
            <person name="Bruns T."/>
            <person name="Baldrian P."/>
            <person name="Vilgalys R."/>
            <person name="Dunand C."/>
            <person name="Henrissat B."/>
            <person name="Grigoriev I.V."/>
            <person name="Hibbett D."/>
            <person name="Nagy L.G."/>
            <person name="Martin F.M."/>
        </authorList>
    </citation>
    <scope>NUCLEOTIDE SEQUENCE</scope>
    <source>
        <strain evidence="1">UP504</strain>
    </source>
</reference>
<dbReference type="Proteomes" id="UP000886523">
    <property type="component" value="Unassembled WGS sequence"/>
</dbReference>
<accession>A0A9P6BAI6</accession>
<comment type="caution">
    <text evidence="1">The sequence shown here is derived from an EMBL/GenBank/DDBJ whole genome shotgun (WGS) entry which is preliminary data.</text>
</comment>
<gene>
    <name evidence="1" type="ORF">BS47DRAFT_1386944</name>
</gene>
<sequence>MSPITEPLLHPSFPHQRSKCSYTSQGLYPISQLFSWMAFSQAHPAPDISLDDAIASPLAVRNLSYGAPLGLACVLSQELNNRTNDAKRARRIKNSVAPFNRYLPDELVSSIFRECDSILVSSICSLWREIAIDTATLWTTIRYQWEPTTATSMEKVDAFLTRSKLAPISLEILVNGVPSRSQMQDLAHLIKPHLHRVRRLLLTFSDVRTARVFLPLPSSMPILHGLSIMLGEDLGDLSLTERVPEQSFNLFESNYAACTPRSIHLFAPQHFAIQLPDFDDLSRMSTLSLAVRMPPAQMLDLVARASKLRSLDLMAHQTEAMDDQSMPVSYPLLERQRISGDGWTSLVSAPTLRSLTLVDHAALHAVNRAMSFYPRKTQLFPKLRALTIMTPEPDDVNNGTYFRSLARFIAEHSELKTLDFMACWSPIPTILELSLSRSPATNVLPCPNLEWLRLSLLYPIEPIPLMHVVRSLLEDREQLHIEFATPQNYTMPDALATLMRGYASRIHFVARPSPVQVLEA</sequence>
<evidence type="ECO:0000313" key="1">
    <source>
        <dbReference type="EMBL" id="KAF9520758.1"/>
    </source>
</evidence>
<proteinExistence type="predicted"/>
<organism evidence="1 2">
    <name type="scientific">Hydnum rufescens UP504</name>
    <dbReference type="NCBI Taxonomy" id="1448309"/>
    <lineage>
        <taxon>Eukaryota</taxon>
        <taxon>Fungi</taxon>
        <taxon>Dikarya</taxon>
        <taxon>Basidiomycota</taxon>
        <taxon>Agaricomycotina</taxon>
        <taxon>Agaricomycetes</taxon>
        <taxon>Cantharellales</taxon>
        <taxon>Hydnaceae</taxon>
        <taxon>Hydnum</taxon>
    </lineage>
</organism>
<evidence type="ECO:0008006" key="3">
    <source>
        <dbReference type="Google" id="ProtNLM"/>
    </source>
</evidence>
<evidence type="ECO:0000313" key="2">
    <source>
        <dbReference type="Proteomes" id="UP000886523"/>
    </source>
</evidence>
<dbReference type="OrthoDB" id="3365698at2759"/>
<name>A0A9P6BAI6_9AGAM</name>
<dbReference type="SUPFAM" id="SSF52047">
    <property type="entry name" value="RNI-like"/>
    <property type="match status" value="1"/>
</dbReference>
<dbReference type="EMBL" id="MU128910">
    <property type="protein sequence ID" value="KAF9520758.1"/>
    <property type="molecule type" value="Genomic_DNA"/>
</dbReference>
<protein>
    <recommendedName>
        <fullName evidence="3">F-box domain-containing protein</fullName>
    </recommendedName>
</protein>
<dbReference type="AlphaFoldDB" id="A0A9P6BAI6"/>